<dbReference type="PROSITE" id="PS51873">
    <property type="entry name" value="TRIAD"/>
    <property type="match status" value="1"/>
</dbReference>
<evidence type="ECO:0000313" key="12">
    <source>
        <dbReference type="Proteomes" id="UP001345013"/>
    </source>
</evidence>
<evidence type="ECO:0000259" key="9">
    <source>
        <dbReference type="PROSITE" id="PS50908"/>
    </source>
</evidence>
<evidence type="ECO:0000313" key="11">
    <source>
        <dbReference type="EMBL" id="KAK5089779.1"/>
    </source>
</evidence>
<dbReference type="CDD" id="cd20335">
    <property type="entry name" value="BRcat_RBR"/>
    <property type="match status" value="1"/>
</dbReference>
<evidence type="ECO:0000256" key="7">
    <source>
        <dbReference type="PROSITE-ProRule" id="PRU00175"/>
    </source>
</evidence>
<dbReference type="PROSITE" id="PS50089">
    <property type="entry name" value="ZF_RING_2"/>
    <property type="match status" value="1"/>
</dbReference>
<reference evidence="11 12" key="1">
    <citation type="submission" date="2023-08" db="EMBL/GenBank/DDBJ databases">
        <title>Black Yeasts Isolated from many extreme environments.</title>
        <authorList>
            <person name="Coleine C."/>
            <person name="Stajich J.E."/>
            <person name="Selbmann L."/>
        </authorList>
    </citation>
    <scope>NUCLEOTIDE SEQUENCE [LARGE SCALE GENOMIC DNA]</scope>
    <source>
        <strain evidence="11 12">CCFEE 5885</strain>
    </source>
</reference>
<dbReference type="InterPro" id="IPR006575">
    <property type="entry name" value="RWD_dom"/>
</dbReference>
<evidence type="ECO:0008006" key="13">
    <source>
        <dbReference type="Google" id="ProtNLM"/>
    </source>
</evidence>
<dbReference type="SUPFAM" id="SSF57850">
    <property type="entry name" value="RING/U-box"/>
    <property type="match status" value="2"/>
</dbReference>
<feature type="domain" description="RING-type" evidence="10">
    <location>
        <begin position="291"/>
        <end position="495"/>
    </location>
</feature>
<keyword evidence="6" id="KW-0862">Zinc</keyword>
<dbReference type="InterPro" id="IPR031127">
    <property type="entry name" value="E3_UB_ligase_RBR"/>
</dbReference>
<keyword evidence="12" id="KW-1185">Reference proteome</keyword>
<keyword evidence="5" id="KW-0833">Ubl conjugation pathway</keyword>
<comment type="caution">
    <text evidence="11">The sequence shown here is derived from an EMBL/GenBank/DDBJ whole genome shotgun (WGS) entry which is preliminary data.</text>
</comment>
<dbReference type="PROSITE" id="PS50908">
    <property type="entry name" value="RWD"/>
    <property type="match status" value="1"/>
</dbReference>
<evidence type="ECO:0000256" key="2">
    <source>
        <dbReference type="ARBA" id="ARBA00022723"/>
    </source>
</evidence>
<gene>
    <name evidence="11" type="ORF">LTR24_005940</name>
</gene>
<organism evidence="11 12">
    <name type="scientific">Lithohypha guttulata</name>
    <dbReference type="NCBI Taxonomy" id="1690604"/>
    <lineage>
        <taxon>Eukaryota</taxon>
        <taxon>Fungi</taxon>
        <taxon>Dikarya</taxon>
        <taxon>Ascomycota</taxon>
        <taxon>Pezizomycotina</taxon>
        <taxon>Eurotiomycetes</taxon>
        <taxon>Chaetothyriomycetidae</taxon>
        <taxon>Chaetothyriales</taxon>
        <taxon>Trichomeriaceae</taxon>
        <taxon>Lithohypha</taxon>
    </lineage>
</organism>
<dbReference type="Gene3D" id="3.30.40.10">
    <property type="entry name" value="Zinc/RING finger domain, C3HC4 (zinc finger)"/>
    <property type="match status" value="1"/>
</dbReference>
<dbReference type="Proteomes" id="UP001345013">
    <property type="component" value="Unassembled WGS sequence"/>
</dbReference>
<dbReference type="EMBL" id="JAVRRG010000071">
    <property type="protein sequence ID" value="KAK5089779.1"/>
    <property type="molecule type" value="Genomic_DNA"/>
</dbReference>
<evidence type="ECO:0000256" key="5">
    <source>
        <dbReference type="ARBA" id="ARBA00022786"/>
    </source>
</evidence>
<evidence type="ECO:0000259" key="10">
    <source>
        <dbReference type="PROSITE" id="PS51873"/>
    </source>
</evidence>
<dbReference type="CDD" id="cd20336">
    <property type="entry name" value="Rcat_RBR"/>
    <property type="match status" value="1"/>
</dbReference>
<sequence length="526" mass="60420">MPSAYKNLPLATSATIRRLYNQLAVASGLYTNYQERTDISHYHGTTTRHPRATGVETWCLFRSYYHKAKAQEAELFERIRASQQTGTTRRPTCRAKFHTFLCDWKYHKPPPSPHSPALVVYKNPSRGFNLSYHVDAGVASQDIVSEAVAEELEAVNAIYGSGTLQTLASDHRKIRLRYELPVVEHAVYWLELSADYPQSIPTVQQAELDLYRTRNRRLQNIFLIVFSTLQTVFKPGHVCIFDTLDAALPIISCLDGYRLEMDEAYYLAPNIVPEEWRWTHADHIDISNIAQMVECVICMEEAHAFKTVQAPCKHHFCFDCFQTGWEVARDNAEPFTCCLLRFSLHIVKACTNMTECEETNYKRLIKEKDTPNPFFCGNVYCGQLIGSFNKFDLNRGRVKRGGILCSQCKKHTCVKCRERFHPGPCVPDSAFAEMLKSGNIRRCPLCGEAIERNGGCRHMRCPTCRSEWWWTKEGSLEDYDLHRNRLHLGPEQEALVNRELELGDDEEIPVMDTRDVEAVLMRLNAF</sequence>
<keyword evidence="3" id="KW-0677">Repeat</keyword>
<evidence type="ECO:0000256" key="4">
    <source>
        <dbReference type="ARBA" id="ARBA00022771"/>
    </source>
</evidence>
<evidence type="ECO:0000256" key="3">
    <source>
        <dbReference type="ARBA" id="ARBA00022737"/>
    </source>
</evidence>
<accession>A0ABR0K7K7</accession>
<proteinExistence type="predicted"/>
<dbReference type="Gene3D" id="1.20.120.1750">
    <property type="match status" value="1"/>
</dbReference>
<evidence type="ECO:0000259" key="8">
    <source>
        <dbReference type="PROSITE" id="PS50089"/>
    </source>
</evidence>
<keyword evidence="1" id="KW-0808">Transferase</keyword>
<dbReference type="InterPro" id="IPR013083">
    <property type="entry name" value="Znf_RING/FYVE/PHD"/>
</dbReference>
<evidence type="ECO:0000256" key="6">
    <source>
        <dbReference type="ARBA" id="ARBA00022833"/>
    </source>
</evidence>
<dbReference type="InterPro" id="IPR001841">
    <property type="entry name" value="Znf_RING"/>
</dbReference>
<keyword evidence="4 7" id="KW-0863">Zinc-finger</keyword>
<dbReference type="InterPro" id="IPR044066">
    <property type="entry name" value="TRIAD_supradom"/>
</dbReference>
<feature type="domain" description="RING-type" evidence="8">
    <location>
        <begin position="295"/>
        <end position="341"/>
    </location>
</feature>
<protein>
    <recommendedName>
        <fullName evidence="13">RING-type domain-containing protein</fullName>
    </recommendedName>
</protein>
<dbReference type="PANTHER" id="PTHR11685">
    <property type="entry name" value="RBR FAMILY RING FINGER AND IBR DOMAIN-CONTAINING"/>
    <property type="match status" value="1"/>
</dbReference>
<name>A0ABR0K7K7_9EURO</name>
<keyword evidence="2" id="KW-0479">Metal-binding</keyword>
<feature type="domain" description="RWD" evidence="9">
    <location>
        <begin position="150"/>
        <end position="254"/>
    </location>
</feature>
<evidence type="ECO:0000256" key="1">
    <source>
        <dbReference type="ARBA" id="ARBA00022679"/>
    </source>
</evidence>